<dbReference type="RefSeq" id="WP_149320751.1">
    <property type="nucleotide sequence ID" value="NZ_JARWAH010000001.1"/>
</dbReference>
<name>A0A5D9DEN3_HALER</name>
<accession>A0A5D9DEN3</accession>
<reference evidence="1 2" key="1">
    <citation type="submission" date="2019-08" db="EMBL/GenBank/DDBJ databases">
        <title>Draft Genome Sequence of Halomonas eurihalina Isolated from Preserved Hide-surface.</title>
        <authorList>
            <person name="Hussain S.A."/>
            <person name="Xu A."/>
            <person name="Sarker M."/>
            <person name="Sommers C."/>
        </authorList>
    </citation>
    <scope>NUCLEOTIDE SEQUENCE [LARGE SCALE GENOMIC DNA]</scope>
    <source>
        <strain evidence="1 2">MS1</strain>
    </source>
</reference>
<protein>
    <submittedName>
        <fullName evidence="1">Uncharacterized protein</fullName>
    </submittedName>
</protein>
<evidence type="ECO:0000313" key="2">
    <source>
        <dbReference type="Proteomes" id="UP000324260"/>
    </source>
</evidence>
<dbReference type="EMBL" id="VTPU01000001">
    <property type="protein sequence ID" value="TZG41560.1"/>
    <property type="molecule type" value="Genomic_DNA"/>
</dbReference>
<proteinExistence type="predicted"/>
<dbReference type="Proteomes" id="UP000324260">
    <property type="component" value="Unassembled WGS sequence"/>
</dbReference>
<gene>
    <name evidence="1" type="ORF">FZZ93_02550</name>
</gene>
<dbReference type="OrthoDB" id="6169084at2"/>
<evidence type="ECO:0000313" key="1">
    <source>
        <dbReference type="EMBL" id="TZG41560.1"/>
    </source>
</evidence>
<dbReference type="AlphaFoldDB" id="A0A5D9DEN3"/>
<sequence>MTTYPDAVLEHYADRFILLRLSRWGISLVQYLANPFRYELLALTSEPLLPAQQAVALRIWQRWDTGLDVEGAATTPPVDPDELIDPRELMAQWRAEAEQAQQAVAHLPQRNGAIIEPLAHHRHERGAHRFSADFSRKHACKGA</sequence>
<organism evidence="1 2">
    <name type="scientific">Halomonas eurihalina</name>
    <dbReference type="NCBI Taxonomy" id="42566"/>
    <lineage>
        <taxon>Bacteria</taxon>
        <taxon>Pseudomonadati</taxon>
        <taxon>Pseudomonadota</taxon>
        <taxon>Gammaproteobacteria</taxon>
        <taxon>Oceanospirillales</taxon>
        <taxon>Halomonadaceae</taxon>
        <taxon>Halomonas</taxon>
    </lineage>
</organism>
<keyword evidence="2" id="KW-1185">Reference proteome</keyword>
<comment type="caution">
    <text evidence="1">The sequence shown here is derived from an EMBL/GenBank/DDBJ whole genome shotgun (WGS) entry which is preliminary data.</text>
</comment>